<name>A0ABX7MZ74_9BACT</name>
<evidence type="ECO:0000313" key="1">
    <source>
        <dbReference type="EMBL" id="QSQ11747.1"/>
    </source>
</evidence>
<evidence type="ECO:0008006" key="3">
    <source>
        <dbReference type="Google" id="ProtNLM"/>
    </source>
</evidence>
<proteinExistence type="predicted"/>
<protein>
    <recommendedName>
        <fullName evidence="3">Lipoprotein</fullName>
    </recommendedName>
</protein>
<dbReference type="EMBL" id="CP071091">
    <property type="protein sequence ID" value="QSQ11747.1"/>
    <property type="molecule type" value="Genomic_DNA"/>
</dbReference>
<evidence type="ECO:0000313" key="2">
    <source>
        <dbReference type="Proteomes" id="UP000663090"/>
    </source>
</evidence>
<sequence length="537" mass="57998">MANSWLEKAVVCLCVSLLGACIPKIEDLGAGEPPPPAPTPGASLNEVGDFSAVPLAECKVRPKESTTAECGSLESFDLSACDVNSLRGLETEGFFNVRLHRSDILENDWASTLRAERFTVDRGAGAPHPMFSRSTFTAPDGQVGVTARVGCAARGTDRVTGCELTCVNGAVARMSTFEGTRIRRRAGESESAGGLTLVGEVAAGTGSATDVYVTKGHAYVVSLDDVHAGAGGLSVFDIKDRKAPRLVATVRHASENYWNSVWAKDDALYVASGDRGVLVFDISEPANPRFIRDLANGGRQNVHTVQVDGSRLYATLVDPTLETLIYDVKNPREPVLLGRYQDESVGAPKSYPHDTTSFEGKLYVNHWSAGMLILDPTDPAKVKKVGAYKYPRAASHATRVGRINGHLMAFEGGEGWGAHLRVLDLADERNPRLVGEYKLSPEVSIHNMELVSARLYLAHYQHGVRVLDVSGPSKPREIAHFNTWRETDAYRGTAPWDGAIGIRVPGDGYVYVVDTSRGLLIFPEPDYPTVPTVPDDP</sequence>
<accession>A0ABX7MZ74</accession>
<organism evidence="1 2">
    <name type="scientific">Myxococcus landrumensis</name>
    <dbReference type="NCBI Taxonomy" id="2813577"/>
    <lineage>
        <taxon>Bacteria</taxon>
        <taxon>Pseudomonadati</taxon>
        <taxon>Myxococcota</taxon>
        <taxon>Myxococcia</taxon>
        <taxon>Myxococcales</taxon>
        <taxon>Cystobacterineae</taxon>
        <taxon>Myxococcaceae</taxon>
        <taxon>Myxococcus</taxon>
    </lineage>
</organism>
<reference evidence="1 2" key="1">
    <citation type="submission" date="2021-02" db="EMBL/GenBank/DDBJ databases">
        <title>De Novo genome assembly of isolated myxobacteria.</title>
        <authorList>
            <person name="Stevens D.C."/>
        </authorList>
    </citation>
    <scope>NUCLEOTIDE SEQUENCE [LARGE SCALE GENOMIC DNA]</scope>
    <source>
        <strain evidence="1 2">SCHIC003</strain>
    </source>
</reference>
<gene>
    <name evidence="1" type="ORF">JY572_25535</name>
</gene>
<keyword evidence="2" id="KW-1185">Reference proteome</keyword>
<dbReference type="InterPro" id="IPR013211">
    <property type="entry name" value="LVIVD"/>
</dbReference>
<dbReference type="SUPFAM" id="SSF101908">
    <property type="entry name" value="Putative isomerase YbhE"/>
    <property type="match status" value="1"/>
</dbReference>
<dbReference type="RefSeq" id="WP_206713487.1">
    <property type="nucleotide sequence ID" value="NZ_CP071091.1"/>
</dbReference>
<dbReference type="Pfam" id="PF08309">
    <property type="entry name" value="LVIVD"/>
    <property type="match status" value="2"/>
</dbReference>
<dbReference type="Proteomes" id="UP000663090">
    <property type="component" value="Chromosome"/>
</dbReference>